<name>A0A448XND4_9PLAT</name>
<accession>A0A448XND4</accession>
<organism evidence="1 2">
    <name type="scientific">Protopolystoma xenopodis</name>
    <dbReference type="NCBI Taxonomy" id="117903"/>
    <lineage>
        <taxon>Eukaryota</taxon>
        <taxon>Metazoa</taxon>
        <taxon>Spiralia</taxon>
        <taxon>Lophotrochozoa</taxon>
        <taxon>Platyhelminthes</taxon>
        <taxon>Monogenea</taxon>
        <taxon>Polyopisthocotylea</taxon>
        <taxon>Polystomatidea</taxon>
        <taxon>Polystomatidae</taxon>
        <taxon>Protopolystoma</taxon>
    </lineage>
</organism>
<dbReference type="AlphaFoldDB" id="A0A448XND4"/>
<dbReference type="EMBL" id="CAAALY010267073">
    <property type="protein sequence ID" value="VEL40925.1"/>
    <property type="molecule type" value="Genomic_DNA"/>
</dbReference>
<proteinExistence type="predicted"/>
<feature type="non-terminal residue" evidence="1">
    <location>
        <position position="1"/>
    </location>
</feature>
<comment type="caution">
    <text evidence="1">The sequence shown here is derived from an EMBL/GenBank/DDBJ whole genome shotgun (WGS) entry which is preliminary data.</text>
</comment>
<dbReference type="Proteomes" id="UP000784294">
    <property type="component" value="Unassembled WGS sequence"/>
</dbReference>
<evidence type="ECO:0000313" key="1">
    <source>
        <dbReference type="EMBL" id="VEL40925.1"/>
    </source>
</evidence>
<protein>
    <submittedName>
        <fullName evidence="1">Uncharacterized protein</fullName>
    </submittedName>
</protein>
<gene>
    <name evidence="1" type="ORF">PXEA_LOCUS34365</name>
</gene>
<evidence type="ECO:0000313" key="2">
    <source>
        <dbReference type="Proteomes" id="UP000784294"/>
    </source>
</evidence>
<reference evidence="1" key="1">
    <citation type="submission" date="2018-11" db="EMBL/GenBank/DDBJ databases">
        <authorList>
            <consortium name="Pathogen Informatics"/>
        </authorList>
    </citation>
    <scope>NUCLEOTIDE SEQUENCE</scope>
</reference>
<sequence length="326" mass="33608">GSVSPSSLISSLASSKPICTASANTCPDQHGNTESATSAVDSGLSTPPVYDLALTSTDRSLAESLLPSGRPAKSPTASSTTATAMTMVTKIGDSCPDAQVHAFSTNSSAHLCLSHDSLLGNFTQPTSVAAITMATTTEVTRAPIKDTFHLTPTSSDASEKAAGSAQLVAAVAPFGDYDSGLGVSSPVSRKLPALQCVHLKGPTVAVTTKSLNSDAEHREARTNEQDRLESCCHPELAAHVGHAIASTRGTRKAQKASTSSFVSKASSVGSCLEWTGGDGFGLEIVDEGRITKDAGVAVEFFPKRMQKGETGRILDENRSASGVKSR</sequence>
<keyword evidence="2" id="KW-1185">Reference proteome</keyword>